<name>A0A7U3UXK9_9ACTN</name>
<protein>
    <submittedName>
        <fullName evidence="3">Uncharacterized protein</fullName>
    </submittedName>
</protein>
<feature type="transmembrane region" description="Helical" evidence="1">
    <location>
        <begin position="6"/>
        <end position="25"/>
    </location>
</feature>
<reference evidence="3 4" key="1">
    <citation type="journal article" date="2010" name="J. Bacteriol.">
        <title>Biochemical characterization of a novel indole prenyltransferase from Streptomyces sp. SN-593.</title>
        <authorList>
            <person name="Takahashi S."/>
            <person name="Takagi H."/>
            <person name="Toyoda A."/>
            <person name="Uramoto M."/>
            <person name="Nogawa T."/>
            <person name="Ueki M."/>
            <person name="Sakaki Y."/>
            <person name="Osada H."/>
        </authorList>
    </citation>
    <scope>NUCLEOTIDE SEQUENCE [LARGE SCALE GENOMIC DNA]</scope>
    <source>
        <strain evidence="3 4">SN-593</strain>
    </source>
</reference>
<dbReference type="RefSeq" id="WP_202236539.1">
    <property type="nucleotide sequence ID" value="NZ_AP018365.1"/>
</dbReference>
<gene>
    <name evidence="3" type="ORF">RVR_10562</name>
    <name evidence="2" type="ORF">RVR_7691</name>
</gene>
<keyword evidence="1" id="KW-0812">Transmembrane</keyword>
<keyword evidence="1" id="KW-1133">Transmembrane helix</keyword>
<reference evidence="3 4" key="3">
    <citation type="journal article" date="2011" name="Nat. Chem. Biol.">
        <title>Reveromycin A biosynthesis uses RevG and RevJ for stereospecific spiroacetal formation.</title>
        <authorList>
            <person name="Takahashi S."/>
            <person name="Toyoda A."/>
            <person name="Sekiyama Y."/>
            <person name="Takagi H."/>
            <person name="Nogawa T."/>
            <person name="Uramoto M."/>
            <person name="Suzuki R."/>
            <person name="Koshino H."/>
            <person name="Kumano T."/>
            <person name="Panthee S."/>
            <person name="Dairi T."/>
            <person name="Ishikawa J."/>
            <person name="Ikeda H."/>
            <person name="Sakaki Y."/>
            <person name="Osada H."/>
        </authorList>
    </citation>
    <scope>NUCLEOTIDE SEQUENCE [LARGE SCALE GENOMIC DNA]</scope>
    <source>
        <strain evidence="3 4">SN-593</strain>
    </source>
</reference>
<keyword evidence="1" id="KW-0472">Membrane</keyword>
<dbReference type="KEGG" id="arev:RVR_7691"/>
<dbReference type="EMBL" id="AP018365">
    <property type="protein sequence ID" value="BBB00616.1"/>
    <property type="molecule type" value="Genomic_DNA"/>
</dbReference>
<reference evidence="3 4" key="4">
    <citation type="journal article" date="2020" name="Sci. Rep.">
        <title>beta-carboline chemical signals induce reveromycin production through a LuxR family regulator in Streptomyces sp. SN-593.</title>
        <authorList>
            <person name="Panthee S."/>
            <person name="Kito N."/>
            <person name="Hayashi T."/>
            <person name="Shimizu T."/>
            <person name="Ishikawa J."/>
            <person name="Hamamoto H."/>
            <person name="Osada H."/>
            <person name="Takahashi S."/>
        </authorList>
    </citation>
    <scope>NUCLEOTIDE SEQUENCE [LARGE SCALE GENOMIC DNA]</scope>
    <source>
        <strain evidence="3 4">SN-593</strain>
    </source>
</reference>
<sequence>MADTDGGLYGYVSLLLGAVVAVVVARISRTRDDEPDLSTVEGLARELVRVRQRLADIEAAQQHAGNRLAAHGRYITVLQDALRGAGLPVPDPAAADAQLITG</sequence>
<accession>A0A7U3UXK9</accession>
<proteinExistence type="predicted"/>
<evidence type="ECO:0000313" key="3">
    <source>
        <dbReference type="EMBL" id="BBB00616.1"/>
    </source>
</evidence>
<dbReference type="Proteomes" id="UP000595703">
    <property type="component" value="Chromosome"/>
</dbReference>
<evidence type="ECO:0000256" key="1">
    <source>
        <dbReference type="SAM" id="Phobius"/>
    </source>
</evidence>
<keyword evidence="4" id="KW-1185">Reference proteome</keyword>
<dbReference type="AlphaFoldDB" id="A0A7U3UXK9"/>
<evidence type="ECO:0000313" key="4">
    <source>
        <dbReference type="Proteomes" id="UP000595703"/>
    </source>
</evidence>
<dbReference type="KEGG" id="arev:RVR_10562"/>
<dbReference type="EMBL" id="AP018365">
    <property type="protein sequence ID" value="BBB00563.1"/>
    <property type="molecule type" value="Genomic_DNA"/>
</dbReference>
<evidence type="ECO:0000313" key="2">
    <source>
        <dbReference type="EMBL" id="BBB00563.1"/>
    </source>
</evidence>
<reference evidence="3 4" key="2">
    <citation type="journal article" date="2011" name="J. Antibiot.">
        <title>Furaquinocins I and J: novel polyketide isoprenoid hybrid compounds from Streptomyces reveromyceticus SN-593.</title>
        <authorList>
            <person name="Panthee S."/>
            <person name="Takahashi S."/>
            <person name="Takagi H."/>
            <person name="Nogawa T."/>
            <person name="Oowada E."/>
            <person name="Uramoto M."/>
            <person name="Osada H."/>
        </authorList>
    </citation>
    <scope>NUCLEOTIDE SEQUENCE [LARGE SCALE GENOMIC DNA]</scope>
    <source>
        <strain evidence="3 4">SN-593</strain>
    </source>
</reference>
<organism evidence="3 4">
    <name type="scientific">Actinacidiphila reveromycinica</name>
    <dbReference type="NCBI Taxonomy" id="659352"/>
    <lineage>
        <taxon>Bacteria</taxon>
        <taxon>Bacillati</taxon>
        <taxon>Actinomycetota</taxon>
        <taxon>Actinomycetes</taxon>
        <taxon>Kitasatosporales</taxon>
        <taxon>Streptomycetaceae</taxon>
        <taxon>Actinacidiphila</taxon>
    </lineage>
</organism>